<reference evidence="7 8" key="1">
    <citation type="journal article" date="2007" name="Science">
        <title>The Chlamydomonas genome reveals the evolution of key animal and plant functions.</title>
        <authorList>
            <person name="Merchant S.S."/>
            <person name="Prochnik S.E."/>
            <person name="Vallon O."/>
            <person name="Harris E.H."/>
            <person name="Karpowicz S.J."/>
            <person name="Witman G.B."/>
            <person name="Terry A."/>
            <person name="Salamov A."/>
            <person name="Fritz-Laylin L.K."/>
            <person name="Marechal-Drouard L."/>
            <person name="Marshall W.F."/>
            <person name="Qu L.H."/>
            <person name="Nelson D.R."/>
            <person name="Sanderfoot A.A."/>
            <person name="Spalding M.H."/>
            <person name="Kapitonov V.V."/>
            <person name="Ren Q."/>
            <person name="Ferris P."/>
            <person name="Lindquist E."/>
            <person name="Shapiro H."/>
            <person name="Lucas S.M."/>
            <person name="Grimwood J."/>
            <person name="Schmutz J."/>
            <person name="Cardol P."/>
            <person name="Cerutti H."/>
            <person name="Chanfreau G."/>
            <person name="Chen C.L."/>
            <person name="Cognat V."/>
            <person name="Croft M.T."/>
            <person name="Dent R."/>
            <person name="Dutcher S."/>
            <person name="Fernandez E."/>
            <person name="Fukuzawa H."/>
            <person name="Gonzalez-Ballester D."/>
            <person name="Gonzalez-Halphen D."/>
            <person name="Hallmann A."/>
            <person name="Hanikenne M."/>
            <person name="Hippler M."/>
            <person name="Inwood W."/>
            <person name="Jabbari K."/>
            <person name="Kalanon M."/>
            <person name="Kuras R."/>
            <person name="Lefebvre P.A."/>
            <person name="Lemaire S.D."/>
            <person name="Lobanov A.V."/>
            <person name="Lohr M."/>
            <person name="Manuell A."/>
            <person name="Meier I."/>
            <person name="Mets L."/>
            <person name="Mittag M."/>
            <person name="Mittelmeier T."/>
            <person name="Moroney J.V."/>
            <person name="Moseley J."/>
            <person name="Napoli C."/>
            <person name="Nedelcu A.M."/>
            <person name="Niyogi K."/>
            <person name="Novoselov S.V."/>
            <person name="Paulsen I.T."/>
            <person name="Pazour G."/>
            <person name="Purton S."/>
            <person name="Ral J.P."/>
            <person name="Riano-Pachon D.M."/>
            <person name="Riekhof W."/>
            <person name="Rymarquis L."/>
            <person name="Schroda M."/>
            <person name="Stern D."/>
            <person name="Umen J."/>
            <person name="Willows R."/>
            <person name="Wilson N."/>
            <person name="Zimmer S.L."/>
            <person name="Allmer J."/>
            <person name="Balk J."/>
            <person name="Bisova K."/>
            <person name="Chen C.J."/>
            <person name="Elias M."/>
            <person name="Gendler K."/>
            <person name="Hauser C."/>
            <person name="Lamb M.R."/>
            <person name="Ledford H."/>
            <person name="Long J.C."/>
            <person name="Minagawa J."/>
            <person name="Page M.D."/>
            <person name="Pan J."/>
            <person name="Pootakham W."/>
            <person name="Roje S."/>
            <person name="Rose A."/>
            <person name="Stahlberg E."/>
            <person name="Terauchi A.M."/>
            <person name="Yang P."/>
            <person name="Ball S."/>
            <person name="Bowler C."/>
            <person name="Dieckmann C.L."/>
            <person name="Gladyshev V.N."/>
            <person name="Green P."/>
            <person name="Jorgensen R."/>
            <person name="Mayfield S."/>
            <person name="Mueller-Roeber B."/>
            <person name="Rajamani S."/>
            <person name="Sayre R.T."/>
            <person name="Brokstein P."/>
            <person name="Dubchak I."/>
            <person name="Goodstein D."/>
            <person name="Hornick L."/>
            <person name="Huang Y.W."/>
            <person name="Jhaveri J."/>
            <person name="Luo Y."/>
            <person name="Martinez D."/>
            <person name="Ngau W.C."/>
            <person name="Otillar B."/>
            <person name="Poliakov A."/>
            <person name="Porter A."/>
            <person name="Szajkowski L."/>
            <person name="Werner G."/>
            <person name="Zhou K."/>
            <person name="Grigoriev I.V."/>
            <person name="Rokhsar D.S."/>
            <person name="Grossman A.R."/>
        </authorList>
    </citation>
    <scope>NUCLEOTIDE SEQUENCE [LARGE SCALE GENOMIC DNA]</scope>
    <source>
        <strain evidence="8">CC-503</strain>
    </source>
</reference>
<dbReference type="GO" id="GO:0071051">
    <property type="term" value="P:poly(A)-dependent snoRNA 3'-end processing"/>
    <property type="evidence" value="ECO:0000318"/>
    <property type="project" value="GO_Central"/>
</dbReference>
<dbReference type="CDD" id="cd11372">
    <property type="entry name" value="RNase_PH_RRP46"/>
    <property type="match status" value="1"/>
</dbReference>
<sequence length="263" mass="27206">MDLDKAGPGPGSARSRGRLPAQLRTLVCERAVLDRADGSAKWTQEGSSVLAAVYGPRQAKLQKEDAERAVVEVVFKPRAGLQGHEDRSLELEIRGILEGVIPLGMFPRTSVMVVLQVLQDDGGALSCALNAAAAALVDAGVPLNSMFSSVSCVLTSDRRLVLDPDALEEQAAAARFCFTYPHHFDLTTAVPAAATGATTASPGADDASATAVVGESVLGSRCVGAFSGDELLDAAALCRRGCERVATFARLSLAKSLQAAGGA</sequence>
<name>A0A2K3CY88_CHLRE</name>
<organism evidence="7 8">
    <name type="scientific">Chlamydomonas reinhardtii</name>
    <name type="common">Chlamydomonas smithii</name>
    <dbReference type="NCBI Taxonomy" id="3055"/>
    <lineage>
        <taxon>Eukaryota</taxon>
        <taxon>Viridiplantae</taxon>
        <taxon>Chlorophyta</taxon>
        <taxon>core chlorophytes</taxon>
        <taxon>Chlorophyceae</taxon>
        <taxon>CS clade</taxon>
        <taxon>Chlamydomonadales</taxon>
        <taxon>Chlamydomonadaceae</taxon>
        <taxon>Chlamydomonas</taxon>
    </lineage>
</organism>
<dbReference type="OMA" id="KWTQEGS"/>
<dbReference type="FunFam" id="3.30.230.70:FF:000099">
    <property type="entry name" value="Exosome complex exonuclease"/>
    <property type="match status" value="1"/>
</dbReference>
<keyword evidence="4" id="KW-0271">Exosome</keyword>
<evidence type="ECO:0000313" key="8">
    <source>
        <dbReference type="Proteomes" id="UP000006906"/>
    </source>
</evidence>
<dbReference type="InterPro" id="IPR020568">
    <property type="entry name" value="Ribosomal_Su5_D2-typ_SF"/>
</dbReference>
<feature type="domain" description="Exoribonuclease phosphorolytic" evidence="6">
    <location>
        <begin position="22"/>
        <end position="142"/>
    </location>
</feature>
<keyword evidence="5" id="KW-0539">Nucleus</keyword>
<dbReference type="InParanoid" id="A0A2K3CY88"/>
<dbReference type="InterPro" id="IPR027408">
    <property type="entry name" value="PNPase/RNase_PH_dom_sf"/>
</dbReference>
<dbReference type="GO" id="GO:0071028">
    <property type="term" value="P:nuclear mRNA surveillance"/>
    <property type="evidence" value="ECO:0000318"/>
    <property type="project" value="GO_Central"/>
</dbReference>
<dbReference type="GO" id="GO:0016075">
    <property type="term" value="P:rRNA catabolic process"/>
    <property type="evidence" value="ECO:0000318"/>
    <property type="project" value="GO_Central"/>
</dbReference>
<evidence type="ECO:0000256" key="1">
    <source>
        <dbReference type="ARBA" id="ARBA00004123"/>
    </source>
</evidence>
<dbReference type="GO" id="GO:0005730">
    <property type="term" value="C:nucleolus"/>
    <property type="evidence" value="ECO:0000318"/>
    <property type="project" value="GO_Central"/>
</dbReference>
<evidence type="ECO:0000313" key="7">
    <source>
        <dbReference type="EMBL" id="PNW73241.1"/>
    </source>
</evidence>
<dbReference type="InterPro" id="IPR050080">
    <property type="entry name" value="RNase_PH"/>
</dbReference>
<evidence type="ECO:0000256" key="4">
    <source>
        <dbReference type="ARBA" id="ARBA00022835"/>
    </source>
</evidence>
<dbReference type="STRING" id="3055.A0A2K3CY88"/>
<dbReference type="EMBL" id="CM008975">
    <property type="protein sequence ID" value="PNW73241.1"/>
    <property type="molecule type" value="Genomic_DNA"/>
</dbReference>
<dbReference type="AlphaFoldDB" id="A0A2K3CY88"/>
<dbReference type="GO" id="GO:0003723">
    <property type="term" value="F:RNA binding"/>
    <property type="evidence" value="ECO:0000318"/>
    <property type="project" value="GO_Central"/>
</dbReference>
<keyword evidence="8" id="KW-1185">Reference proteome</keyword>
<dbReference type="GO" id="GO:0006364">
    <property type="term" value="P:rRNA processing"/>
    <property type="evidence" value="ECO:0007669"/>
    <property type="project" value="UniProtKB-KW"/>
</dbReference>
<dbReference type="Gene3D" id="3.30.230.70">
    <property type="entry name" value="GHMP Kinase, N-terminal domain"/>
    <property type="match status" value="1"/>
</dbReference>
<gene>
    <name evidence="7" type="ORF">CHLRE_14g624500v5</name>
</gene>
<dbReference type="Pfam" id="PF01138">
    <property type="entry name" value="RNase_PH"/>
    <property type="match status" value="1"/>
</dbReference>
<keyword evidence="3" id="KW-0698">rRNA processing</keyword>
<proteinExistence type="inferred from homology"/>
<dbReference type="FunCoup" id="A0A2K3CY88">
    <property type="interactions" value="1087"/>
</dbReference>
<dbReference type="InterPro" id="IPR036345">
    <property type="entry name" value="ExoRNase_PH_dom2_sf"/>
</dbReference>
<dbReference type="Gramene" id="PNW73241">
    <property type="protein sequence ID" value="PNW73241"/>
    <property type="gene ID" value="CHLRE_14g624500v5"/>
</dbReference>
<dbReference type="GO" id="GO:0034475">
    <property type="term" value="P:U4 snRNA 3'-end processing"/>
    <property type="evidence" value="ECO:0000318"/>
    <property type="project" value="GO_Central"/>
</dbReference>
<dbReference type="OrthoDB" id="27298at2759"/>
<dbReference type="PANTHER" id="PTHR11953">
    <property type="entry name" value="EXOSOME COMPLEX COMPONENT"/>
    <property type="match status" value="1"/>
</dbReference>
<dbReference type="GeneID" id="5718307"/>
<dbReference type="RefSeq" id="XP_001692824.2">
    <property type="nucleotide sequence ID" value="XM_001692772.2"/>
</dbReference>
<dbReference type="PaxDb" id="3055-EDP03843"/>
<accession>A0A2K3CY88</accession>
<dbReference type="KEGG" id="cre:CHLRE_14g624500v5"/>
<dbReference type="PANTHER" id="PTHR11953:SF1">
    <property type="entry name" value="EXOSOME COMPLEX COMPONENT RRP46"/>
    <property type="match status" value="1"/>
</dbReference>
<evidence type="ECO:0000259" key="6">
    <source>
        <dbReference type="Pfam" id="PF01138"/>
    </source>
</evidence>
<dbReference type="ExpressionAtlas" id="A0A2K3CY88">
    <property type="expression patterns" value="baseline and differential"/>
</dbReference>
<evidence type="ECO:0000256" key="3">
    <source>
        <dbReference type="ARBA" id="ARBA00022552"/>
    </source>
</evidence>
<dbReference type="SUPFAM" id="SSF55666">
    <property type="entry name" value="Ribonuclease PH domain 2-like"/>
    <property type="match status" value="1"/>
</dbReference>
<dbReference type="GO" id="GO:0000176">
    <property type="term" value="C:nuclear exosome (RNase complex)"/>
    <property type="evidence" value="ECO:0000318"/>
    <property type="project" value="GO_Central"/>
</dbReference>
<dbReference type="GO" id="GO:0000177">
    <property type="term" value="C:cytoplasmic exosome (RNase complex)"/>
    <property type="evidence" value="ECO:0000318"/>
    <property type="project" value="GO_Central"/>
</dbReference>
<dbReference type="SUPFAM" id="SSF54211">
    <property type="entry name" value="Ribosomal protein S5 domain 2-like"/>
    <property type="match status" value="1"/>
</dbReference>
<evidence type="ECO:0000256" key="5">
    <source>
        <dbReference type="ARBA" id="ARBA00023242"/>
    </source>
</evidence>
<dbReference type="InterPro" id="IPR001247">
    <property type="entry name" value="ExoRNase_PH_dom1"/>
</dbReference>
<dbReference type="Proteomes" id="UP000006906">
    <property type="component" value="Chromosome 14"/>
</dbReference>
<comment type="subcellular location">
    <subcellularLocation>
        <location evidence="1">Nucleus</location>
    </subcellularLocation>
</comment>
<protein>
    <recommendedName>
        <fullName evidence="6">Exoribonuclease phosphorolytic domain-containing protein</fullName>
    </recommendedName>
</protein>
<comment type="similarity">
    <text evidence="2">Belongs to the RNase PH family.</text>
</comment>
<evidence type="ECO:0000256" key="2">
    <source>
        <dbReference type="ARBA" id="ARBA00006678"/>
    </source>
</evidence>